<dbReference type="Proteomes" id="UP000602087">
    <property type="component" value="Unassembled WGS sequence"/>
</dbReference>
<sequence>MQQLVERVPEASRGGGRTPVGERVAAATDETGDPVATAGPTEEAVEPTTEPVEASTVPEPAPVDVVEPLVVLPEGVDEAGFAAGLLSPDVPPAATGVLDVVPGEVPAPGAGEVKTVRVQVERGLEVDAEKFATLVMDTLNDPRSWGGDGSQTFARTEGEATFAVTLASPATTDALCAPLETEGLWSCGQYRHAVLNHMRWVEGSGIFGDDLAGYRQYLVNHEVGHVLGHKHVSCGAPDEPAPVMVQQSGDVLSCRPNGWPFP</sequence>
<feature type="domain" description="DUF3152" evidence="2">
    <location>
        <begin position="92"/>
        <end position="248"/>
    </location>
</feature>
<reference evidence="3" key="1">
    <citation type="submission" date="2020-12" db="EMBL/GenBank/DDBJ databases">
        <title>Sanguibacter suaedae sp. nov., isolated from Suaeda aralocaspica.</title>
        <authorList>
            <person name="Ma Q."/>
        </authorList>
    </citation>
    <scope>NUCLEOTIDE SEQUENCE</scope>
    <source>
        <strain evidence="3">YZGR15</strain>
    </source>
</reference>
<evidence type="ECO:0000313" key="3">
    <source>
        <dbReference type="EMBL" id="MBI9114188.1"/>
    </source>
</evidence>
<dbReference type="SUPFAM" id="SSF55486">
    <property type="entry name" value="Metalloproteases ('zincins'), catalytic domain"/>
    <property type="match status" value="1"/>
</dbReference>
<feature type="compositionally biased region" description="Low complexity" evidence="1">
    <location>
        <begin position="35"/>
        <end position="56"/>
    </location>
</feature>
<name>A0A934IA74_9MICO</name>
<gene>
    <name evidence="3" type="ORF">JAV76_04060</name>
</gene>
<evidence type="ECO:0000256" key="1">
    <source>
        <dbReference type="SAM" id="MobiDB-lite"/>
    </source>
</evidence>
<feature type="region of interest" description="Disordered" evidence="1">
    <location>
        <begin position="1"/>
        <end position="56"/>
    </location>
</feature>
<dbReference type="Pfam" id="PF11350">
    <property type="entry name" value="DUF3152"/>
    <property type="match status" value="1"/>
</dbReference>
<dbReference type="AlphaFoldDB" id="A0A934IA74"/>
<evidence type="ECO:0000313" key="4">
    <source>
        <dbReference type="Proteomes" id="UP000602087"/>
    </source>
</evidence>
<accession>A0A934IA74</accession>
<evidence type="ECO:0000259" key="2">
    <source>
        <dbReference type="Pfam" id="PF11350"/>
    </source>
</evidence>
<keyword evidence="4" id="KW-1185">Reference proteome</keyword>
<proteinExistence type="predicted"/>
<dbReference type="InterPro" id="IPR022603">
    <property type="entry name" value="DUF3152"/>
</dbReference>
<dbReference type="EMBL" id="JAEINH010000002">
    <property type="protein sequence ID" value="MBI9114188.1"/>
    <property type="molecule type" value="Genomic_DNA"/>
</dbReference>
<organism evidence="3 4">
    <name type="scientific">Sanguibacter suaedae</name>
    <dbReference type="NCBI Taxonomy" id="2795737"/>
    <lineage>
        <taxon>Bacteria</taxon>
        <taxon>Bacillati</taxon>
        <taxon>Actinomycetota</taxon>
        <taxon>Actinomycetes</taxon>
        <taxon>Micrococcales</taxon>
        <taxon>Sanguibacteraceae</taxon>
        <taxon>Sanguibacter</taxon>
    </lineage>
</organism>
<comment type="caution">
    <text evidence="3">The sequence shown here is derived from an EMBL/GenBank/DDBJ whole genome shotgun (WGS) entry which is preliminary data.</text>
</comment>
<protein>
    <submittedName>
        <fullName evidence="3">DUF3152 domain-containing protein</fullName>
    </submittedName>
</protein>